<evidence type="ECO:0000259" key="2">
    <source>
        <dbReference type="Pfam" id="PF13817"/>
    </source>
</evidence>
<dbReference type="Proteomes" id="UP000184196">
    <property type="component" value="Unassembled WGS sequence"/>
</dbReference>
<dbReference type="EMBL" id="FQUW01000008">
    <property type="protein sequence ID" value="SHE71574.1"/>
    <property type="molecule type" value="Genomic_DNA"/>
</dbReference>
<dbReference type="InterPro" id="IPR039552">
    <property type="entry name" value="IS66_C"/>
</dbReference>
<organism evidence="3 4">
    <name type="scientific">Desulfofundulus australicus DSM 11792</name>
    <dbReference type="NCBI Taxonomy" id="1121425"/>
    <lineage>
        <taxon>Bacteria</taxon>
        <taxon>Bacillati</taxon>
        <taxon>Bacillota</taxon>
        <taxon>Clostridia</taxon>
        <taxon>Eubacteriales</taxon>
        <taxon>Peptococcaceae</taxon>
        <taxon>Desulfofundulus</taxon>
    </lineage>
</organism>
<name>A0A1M4VR96_9FIRM</name>
<sequence>MKEATPEERYQIRQVRSRPVLGAFLAWLKKQKTQVLPKSSFGQAINYCLSQWDKLIAFLQDGRLELDNNRSERSIKPFVIGRKNWLFANTPRGARASAITYSIIETAKENGLNPFQYLSYLFERLPNLDPTDGNALDQLLPWSDSLPPVCRASK</sequence>
<gene>
    <name evidence="3" type="ORF">SAMN02745218_00722</name>
</gene>
<dbReference type="Pfam" id="PF03050">
    <property type="entry name" value="DDE_Tnp_IS66"/>
    <property type="match status" value="1"/>
</dbReference>
<protein>
    <submittedName>
        <fullName evidence="3">IS66 C-terminal element</fullName>
    </submittedName>
</protein>
<proteinExistence type="predicted"/>
<evidence type="ECO:0000259" key="1">
    <source>
        <dbReference type="Pfam" id="PF03050"/>
    </source>
</evidence>
<evidence type="ECO:0000313" key="3">
    <source>
        <dbReference type="EMBL" id="SHE71574.1"/>
    </source>
</evidence>
<dbReference type="PANTHER" id="PTHR33678">
    <property type="entry name" value="BLL1576 PROTEIN"/>
    <property type="match status" value="1"/>
</dbReference>
<dbReference type="InterPro" id="IPR052344">
    <property type="entry name" value="Transposase-related"/>
</dbReference>
<keyword evidence="4" id="KW-1185">Reference proteome</keyword>
<evidence type="ECO:0000313" key="4">
    <source>
        <dbReference type="Proteomes" id="UP000184196"/>
    </source>
</evidence>
<accession>A0A1M4VR96</accession>
<feature type="domain" description="Transposase IS66 central" evidence="1">
    <location>
        <begin position="4"/>
        <end position="95"/>
    </location>
</feature>
<dbReference type="InterPro" id="IPR004291">
    <property type="entry name" value="Transposase_IS66_central"/>
</dbReference>
<dbReference type="AlphaFoldDB" id="A0A1M4VR96"/>
<feature type="domain" description="Transposase IS66 C-terminal" evidence="2">
    <location>
        <begin position="102"/>
        <end position="142"/>
    </location>
</feature>
<dbReference type="PANTHER" id="PTHR33678:SF1">
    <property type="entry name" value="BLL1576 PROTEIN"/>
    <property type="match status" value="1"/>
</dbReference>
<reference evidence="4" key="1">
    <citation type="submission" date="2016-11" db="EMBL/GenBank/DDBJ databases">
        <authorList>
            <person name="Varghese N."/>
            <person name="Submissions S."/>
        </authorList>
    </citation>
    <scope>NUCLEOTIDE SEQUENCE [LARGE SCALE GENOMIC DNA]</scope>
    <source>
        <strain evidence="4">DSM 11792</strain>
    </source>
</reference>
<dbReference type="Pfam" id="PF13817">
    <property type="entry name" value="DDE_Tnp_IS66_C"/>
    <property type="match status" value="1"/>
</dbReference>